<proteinExistence type="predicted"/>
<name>A0A939DTZ2_9MICO</name>
<evidence type="ECO:0000313" key="2">
    <source>
        <dbReference type="Proteomes" id="UP000664385"/>
    </source>
</evidence>
<comment type="caution">
    <text evidence="1">The sequence shown here is derived from an EMBL/GenBank/DDBJ whole genome shotgun (WGS) entry which is preliminary data.</text>
</comment>
<evidence type="ECO:0000313" key="1">
    <source>
        <dbReference type="EMBL" id="MBN8204886.1"/>
    </source>
</evidence>
<dbReference type="AlphaFoldDB" id="A0A939DTZ2"/>
<dbReference type="Proteomes" id="UP000664385">
    <property type="component" value="Unassembled WGS sequence"/>
</dbReference>
<dbReference type="EMBL" id="JAEMWU010000001">
    <property type="protein sequence ID" value="MBN8204886.1"/>
    <property type="molecule type" value="Genomic_DNA"/>
</dbReference>
<sequence length="292" mass="32276">MGNILIGEDAESSAIFELALTRQAALNETHERVQAARAQAASVMGADNTATNPLQVEQFVAYCLVQAVDLGRSMCAMTRSEDGTMELPLMAMYPLVRAQVESASMALWVMSGPDRRSRVLRRLQAAHDELIHEKALTNSALKGRSVSDEQRLRRSEALRQQKHKALIRAVGDANSIERDEYENALPGWEFIVRHASETMGLEKDELVVIWRLASGFTHPSFRRGASVLEFAPTDVEGNVLTGVLSTHTSWLASVVSFGAHAANRALDFWRDSKIRVNGERPVPVPVVPTFTR</sequence>
<protein>
    <submittedName>
        <fullName evidence="1">Uncharacterized protein</fullName>
    </submittedName>
</protein>
<dbReference type="RefSeq" id="WP_206822678.1">
    <property type="nucleotide sequence ID" value="NZ_JAEMWU010000001.1"/>
</dbReference>
<reference evidence="1" key="1">
    <citation type="submission" date="2020-12" db="EMBL/GenBank/DDBJ databases">
        <title>PHA producing bacteria isolated from mangrove.</title>
        <authorList>
            <person name="Zheng W."/>
            <person name="Yu S."/>
            <person name="Huang Y."/>
        </authorList>
    </citation>
    <scope>NUCLEOTIDE SEQUENCE</scope>
    <source>
        <strain evidence="1">GN8-5</strain>
    </source>
</reference>
<accession>A0A939DTZ2</accession>
<gene>
    <name evidence="1" type="ORF">JF543_02805</name>
</gene>
<organism evidence="1 2">
    <name type="scientific">Microbacterium esteraromaticum</name>
    <dbReference type="NCBI Taxonomy" id="57043"/>
    <lineage>
        <taxon>Bacteria</taxon>
        <taxon>Bacillati</taxon>
        <taxon>Actinomycetota</taxon>
        <taxon>Actinomycetes</taxon>
        <taxon>Micrococcales</taxon>
        <taxon>Microbacteriaceae</taxon>
        <taxon>Microbacterium</taxon>
    </lineage>
</organism>